<reference evidence="1 2" key="1">
    <citation type="submission" date="2018-09" db="EMBL/GenBank/DDBJ databases">
        <title>A high-quality reference genome of wild soybean provides a powerful tool to mine soybean genomes.</title>
        <authorList>
            <person name="Xie M."/>
            <person name="Chung C.Y.L."/>
            <person name="Li M.-W."/>
            <person name="Wong F.-L."/>
            <person name="Chan T.-F."/>
            <person name="Lam H.-M."/>
        </authorList>
    </citation>
    <scope>NUCLEOTIDE SEQUENCE [LARGE SCALE GENOMIC DNA]</scope>
    <source>
        <strain evidence="2">cv. W05</strain>
        <tissue evidence="1">Hypocotyl of etiolated seedlings</tissue>
    </source>
</reference>
<evidence type="ECO:0000313" key="2">
    <source>
        <dbReference type="Proteomes" id="UP000289340"/>
    </source>
</evidence>
<dbReference type="AlphaFoldDB" id="A0A445F341"/>
<comment type="caution">
    <text evidence="1">The sequence shown here is derived from an EMBL/GenBank/DDBJ whole genome shotgun (WGS) entry which is preliminary data.</text>
</comment>
<sequence>KTWSNEFGDVQASSHERPNHRTLPQLHIALYSESLSTIAYFKVLVLHTNFPVVKNNSAKKYSKDRCKNMKRG</sequence>
<dbReference type="EMBL" id="QZWG01000020">
    <property type="protein sequence ID" value="RZB43176.1"/>
    <property type="molecule type" value="Genomic_DNA"/>
</dbReference>
<accession>A0A445F341</accession>
<organism evidence="1 2">
    <name type="scientific">Glycine soja</name>
    <name type="common">Wild soybean</name>
    <dbReference type="NCBI Taxonomy" id="3848"/>
    <lineage>
        <taxon>Eukaryota</taxon>
        <taxon>Viridiplantae</taxon>
        <taxon>Streptophyta</taxon>
        <taxon>Embryophyta</taxon>
        <taxon>Tracheophyta</taxon>
        <taxon>Spermatophyta</taxon>
        <taxon>Magnoliopsida</taxon>
        <taxon>eudicotyledons</taxon>
        <taxon>Gunneridae</taxon>
        <taxon>Pentapetalae</taxon>
        <taxon>rosids</taxon>
        <taxon>fabids</taxon>
        <taxon>Fabales</taxon>
        <taxon>Fabaceae</taxon>
        <taxon>Papilionoideae</taxon>
        <taxon>50 kb inversion clade</taxon>
        <taxon>NPAAA clade</taxon>
        <taxon>indigoferoid/millettioid clade</taxon>
        <taxon>Phaseoleae</taxon>
        <taxon>Glycine</taxon>
        <taxon>Glycine subgen. Soja</taxon>
    </lineage>
</organism>
<evidence type="ECO:0000313" key="1">
    <source>
        <dbReference type="EMBL" id="RZB43176.1"/>
    </source>
</evidence>
<protein>
    <submittedName>
        <fullName evidence="1">Uncharacterized protein</fullName>
    </submittedName>
</protein>
<gene>
    <name evidence="1" type="ORF">D0Y65_053669</name>
</gene>
<proteinExistence type="predicted"/>
<keyword evidence="2" id="KW-1185">Reference proteome</keyword>
<feature type="non-terminal residue" evidence="1">
    <location>
        <position position="1"/>
    </location>
</feature>
<name>A0A445F341_GLYSO</name>
<dbReference type="Proteomes" id="UP000289340">
    <property type="component" value="Chromosome 20"/>
</dbReference>